<proteinExistence type="predicted"/>
<dbReference type="EMBL" id="CP020570">
    <property type="protein sequence ID" value="ARF62698.1"/>
    <property type="molecule type" value="Genomic_DNA"/>
</dbReference>
<evidence type="ECO:0000256" key="2">
    <source>
        <dbReference type="SAM" id="Phobius"/>
    </source>
</evidence>
<gene>
    <name evidence="3" type="ORF">B1H20_15825</name>
</gene>
<feature type="compositionally biased region" description="Polar residues" evidence="1">
    <location>
        <begin position="1"/>
        <end position="14"/>
    </location>
</feature>
<feature type="transmembrane region" description="Helical" evidence="2">
    <location>
        <begin position="70"/>
        <end position="95"/>
    </location>
</feature>
<dbReference type="Proteomes" id="UP000192445">
    <property type="component" value="Chromosome"/>
</dbReference>
<organism evidence="3 4">
    <name type="scientific">Streptomyces violaceoruber</name>
    <dbReference type="NCBI Taxonomy" id="1935"/>
    <lineage>
        <taxon>Bacteria</taxon>
        <taxon>Bacillati</taxon>
        <taxon>Actinomycetota</taxon>
        <taxon>Actinomycetes</taxon>
        <taxon>Kitasatosporales</taxon>
        <taxon>Streptomycetaceae</taxon>
        <taxon>Streptomyces</taxon>
        <taxon>Streptomyces violaceoruber group</taxon>
    </lineage>
</organism>
<feature type="region of interest" description="Disordered" evidence="1">
    <location>
        <begin position="1"/>
        <end position="35"/>
    </location>
</feature>
<evidence type="ECO:0000313" key="3">
    <source>
        <dbReference type="EMBL" id="ARF62698.1"/>
    </source>
</evidence>
<sequence length="101" mass="10513">MLTPKYPQSDTHTFTPARHNAVQAPVPTERISESAPAVAPTRSGVVHAVRANPVVAITGTLVVGAVVTSMLLAVAITALALSVSGVVLLGLVRILRQELNR</sequence>
<evidence type="ECO:0000313" key="4">
    <source>
        <dbReference type="Proteomes" id="UP000192445"/>
    </source>
</evidence>
<keyword evidence="2" id="KW-0472">Membrane</keyword>
<keyword evidence="2" id="KW-0812">Transmembrane</keyword>
<protein>
    <recommendedName>
        <fullName evidence="5">SpdD protein</fullName>
    </recommendedName>
</protein>
<dbReference type="STRING" id="1935.B1H20_15825"/>
<dbReference type="RefSeq" id="WP_083192746.1">
    <property type="nucleotide sequence ID" value="NZ_CP020570.1"/>
</dbReference>
<name>A0A1V0UCI9_STRVN</name>
<evidence type="ECO:0000256" key="1">
    <source>
        <dbReference type="SAM" id="MobiDB-lite"/>
    </source>
</evidence>
<accession>A0A1V0UCI9</accession>
<reference evidence="3 4" key="1">
    <citation type="submission" date="2017-03" db="EMBL/GenBank/DDBJ databases">
        <title>Complete Genome Sequence of a natural compounds producer, Streptomyces violaceus S21.</title>
        <authorList>
            <person name="Zhong C."/>
            <person name="Zhao Z."/>
            <person name="Fu J."/>
            <person name="Zong G."/>
            <person name="Qin R."/>
            <person name="Cao G."/>
        </authorList>
    </citation>
    <scope>NUCLEOTIDE SEQUENCE [LARGE SCALE GENOMIC DNA]</scope>
    <source>
        <strain evidence="3 4">S21</strain>
    </source>
</reference>
<dbReference type="AlphaFoldDB" id="A0A1V0UCI9"/>
<evidence type="ECO:0008006" key="5">
    <source>
        <dbReference type="Google" id="ProtNLM"/>
    </source>
</evidence>
<keyword evidence="2" id="KW-1133">Transmembrane helix</keyword>
<dbReference type="KEGG" id="svu:B1H20_15825"/>